<evidence type="ECO:0000256" key="1">
    <source>
        <dbReference type="SAM" id="Phobius"/>
    </source>
</evidence>
<keyword evidence="1" id="KW-0812">Transmembrane</keyword>
<dbReference type="InterPro" id="IPR003646">
    <property type="entry name" value="SH3-like_bac-type"/>
</dbReference>
<accession>A0A1F8C1U0</accession>
<evidence type="ECO:0000313" key="3">
    <source>
        <dbReference type="EMBL" id="OGM70090.1"/>
    </source>
</evidence>
<evidence type="ECO:0000259" key="2">
    <source>
        <dbReference type="PROSITE" id="PS51781"/>
    </source>
</evidence>
<dbReference type="Pfam" id="PF08308">
    <property type="entry name" value="PEGA"/>
    <property type="match status" value="1"/>
</dbReference>
<proteinExistence type="predicted"/>
<dbReference type="STRING" id="1802525.A2975_03375"/>
<sequence>MQTKKLLTWGLMVIAVLMVGAAVYYFFLRPKGAGLLIESDPVSLVFINGEQVGRTPYEATQTPGEITVKLVPEANEPLAPYETKVSLEPGIKTVVRRSFGATVDTSAGEVISFEKMGNDQIAISVVSSPDAAQVSLDGQVKGFTPIKISDVTAGEHQLAIFSPGYGQRTFSVKSAEGFRLTAVVSLAKSSDQPEELSVFEDIKRDNGETTKKVKIAQTDTGFLRVREEPTTNSREVGQVKPGETYDLVEEDETAGWLKIKFDNKEGWVSGEYATIQSE</sequence>
<gene>
    <name evidence="3" type="ORF">A2975_03375</name>
</gene>
<name>A0A1F8C1U0_9BACT</name>
<reference evidence="3 4" key="1">
    <citation type="journal article" date="2016" name="Nat. Commun.">
        <title>Thousands of microbial genomes shed light on interconnected biogeochemical processes in an aquifer system.</title>
        <authorList>
            <person name="Anantharaman K."/>
            <person name="Brown C.T."/>
            <person name="Hug L.A."/>
            <person name="Sharon I."/>
            <person name="Castelle C.J."/>
            <person name="Probst A.J."/>
            <person name="Thomas B.C."/>
            <person name="Singh A."/>
            <person name="Wilkins M.J."/>
            <person name="Karaoz U."/>
            <person name="Brodie E.L."/>
            <person name="Williams K.H."/>
            <person name="Hubbard S.S."/>
            <person name="Banfield J.F."/>
        </authorList>
    </citation>
    <scope>NUCLEOTIDE SEQUENCE [LARGE SCALE GENOMIC DNA]</scope>
</reference>
<comment type="caution">
    <text evidence="3">The sequence shown here is derived from an EMBL/GenBank/DDBJ whole genome shotgun (WGS) entry which is preliminary data.</text>
</comment>
<dbReference type="Proteomes" id="UP000178429">
    <property type="component" value="Unassembled WGS sequence"/>
</dbReference>
<dbReference type="AlphaFoldDB" id="A0A1F8C1U0"/>
<dbReference type="EMBL" id="MGHL01000006">
    <property type="protein sequence ID" value="OGM70090.1"/>
    <property type="molecule type" value="Genomic_DNA"/>
</dbReference>
<organism evidence="3 4">
    <name type="scientific">Candidatus Woesebacteria bacterium RIFCSPLOWO2_01_FULL_44_14</name>
    <dbReference type="NCBI Taxonomy" id="1802525"/>
    <lineage>
        <taxon>Bacteria</taxon>
        <taxon>Candidatus Woeseibacteriota</taxon>
    </lineage>
</organism>
<keyword evidence="1" id="KW-1133">Transmembrane helix</keyword>
<dbReference type="SMART" id="SM00287">
    <property type="entry name" value="SH3b"/>
    <property type="match status" value="1"/>
</dbReference>
<dbReference type="PROSITE" id="PS51781">
    <property type="entry name" value="SH3B"/>
    <property type="match status" value="1"/>
</dbReference>
<feature type="domain" description="SH3b" evidence="2">
    <location>
        <begin position="208"/>
        <end position="277"/>
    </location>
</feature>
<protein>
    <recommendedName>
        <fullName evidence="2">SH3b domain-containing protein</fullName>
    </recommendedName>
</protein>
<dbReference type="InterPro" id="IPR013229">
    <property type="entry name" value="PEGA"/>
</dbReference>
<dbReference type="Pfam" id="PF08239">
    <property type="entry name" value="SH3_3"/>
    <property type="match status" value="1"/>
</dbReference>
<feature type="transmembrane region" description="Helical" evidence="1">
    <location>
        <begin position="6"/>
        <end position="27"/>
    </location>
</feature>
<evidence type="ECO:0000313" key="4">
    <source>
        <dbReference type="Proteomes" id="UP000178429"/>
    </source>
</evidence>
<dbReference type="Gene3D" id="2.30.30.40">
    <property type="entry name" value="SH3 Domains"/>
    <property type="match status" value="1"/>
</dbReference>
<keyword evidence="1" id="KW-0472">Membrane</keyword>